<reference evidence="4" key="1">
    <citation type="journal article" date="2012" name="Science">
        <title>The Paleozoic origin of enzymatic lignin decomposition reconstructed from 31 fungal genomes.</title>
        <authorList>
            <person name="Floudas D."/>
            <person name="Binder M."/>
            <person name="Riley R."/>
            <person name="Barry K."/>
            <person name="Blanchette R.A."/>
            <person name="Henrissat B."/>
            <person name="Martinez A.T."/>
            <person name="Otillar R."/>
            <person name="Spatafora J.W."/>
            <person name="Yadav J.S."/>
            <person name="Aerts A."/>
            <person name="Benoit I."/>
            <person name="Boyd A."/>
            <person name="Carlson A."/>
            <person name="Copeland A."/>
            <person name="Coutinho P.M."/>
            <person name="de Vries R.P."/>
            <person name="Ferreira P."/>
            <person name="Findley K."/>
            <person name="Foster B."/>
            <person name="Gaskell J."/>
            <person name="Glotzer D."/>
            <person name="Gorecki P."/>
            <person name="Heitman J."/>
            <person name="Hesse C."/>
            <person name="Hori C."/>
            <person name="Igarashi K."/>
            <person name="Jurgens J.A."/>
            <person name="Kallen N."/>
            <person name="Kersten P."/>
            <person name="Kohler A."/>
            <person name="Kuees U."/>
            <person name="Kumar T.K.A."/>
            <person name="Kuo A."/>
            <person name="LaButti K."/>
            <person name="Larrondo L.F."/>
            <person name="Lindquist E."/>
            <person name="Ling A."/>
            <person name="Lombard V."/>
            <person name="Lucas S."/>
            <person name="Lundell T."/>
            <person name="Martin R."/>
            <person name="McLaughlin D.J."/>
            <person name="Morgenstern I."/>
            <person name="Morin E."/>
            <person name="Murat C."/>
            <person name="Nagy L.G."/>
            <person name="Nolan M."/>
            <person name="Ohm R.A."/>
            <person name="Patyshakuliyeva A."/>
            <person name="Rokas A."/>
            <person name="Ruiz-Duenas F.J."/>
            <person name="Sabat G."/>
            <person name="Salamov A."/>
            <person name="Samejima M."/>
            <person name="Schmutz J."/>
            <person name="Slot J.C."/>
            <person name="St John F."/>
            <person name="Stenlid J."/>
            <person name="Sun H."/>
            <person name="Sun S."/>
            <person name="Syed K."/>
            <person name="Tsang A."/>
            <person name="Wiebenga A."/>
            <person name="Young D."/>
            <person name="Pisabarro A."/>
            <person name="Eastwood D.C."/>
            <person name="Martin F."/>
            <person name="Cullen D."/>
            <person name="Grigoriev I.V."/>
            <person name="Hibbett D.S."/>
        </authorList>
    </citation>
    <scope>NUCLEOTIDE SEQUENCE [LARGE SCALE GENOMIC DNA]</scope>
    <source>
        <strain evidence="4">HHB-11173 SS5</strain>
    </source>
</reference>
<feature type="compositionally biased region" description="Basic and acidic residues" evidence="1">
    <location>
        <begin position="289"/>
        <end position="304"/>
    </location>
</feature>
<dbReference type="RefSeq" id="XP_007388831.1">
    <property type="nucleotide sequence ID" value="XM_007388769.1"/>
</dbReference>
<dbReference type="InterPro" id="IPR040009">
    <property type="entry name" value="Mtf2/C5D6.12-like"/>
</dbReference>
<gene>
    <name evidence="3" type="ORF">PUNSTDRAFT_77195</name>
</gene>
<evidence type="ECO:0000259" key="2">
    <source>
        <dbReference type="Pfam" id="PF19189"/>
    </source>
</evidence>
<dbReference type="InterPro" id="IPR043837">
    <property type="entry name" value="Mtf2-like_C"/>
</dbReference>
<organism evidence="3 4">
    <name type="scientific">Punctularia strigosozonata (strain HHB-11173)</name>
    <name type="common">White-rot fungus</name>
    <dbReference type="NCBI Taxonomy" id="741275"/>
    <lineage>
        <taxon>Eukaryota</taxon>
        <taxon>Fungi</taxon>
        <taxon>Dikarya</taxon>
        <taxon>Basidiomycota</taxon>
        <taxon>Agaricomycotina</taxon>
        <taxon>Agaricomycetes</taxon>
        <taxon>Corticiales</taxon>
        <taxon>Punctulariaceae</taxon>
        <taxon>Punctularia</taxon>
    </lineage>
</organism>
<keyword evidence="4" id="KW-1185">Reference proteome</keyword>
<dbReference type="Proteomes" id="UP000054196">
    <property type="component" value="Unassembled WGS sequence"/>
</dbReference>
<evidence type="ECO:0000256" key="1">
    <source>
        <dbReference type="SAM" id="MobiDB-lite"/>
    </source>
</evidence>
<dbReference type="OMA" id="FNTIFNA"/>
<dbReference type="PANTHER" id="PTHR39468:SF1">
    <property type="entry name" value="MTF2-LIKE C-TERMINAL DOMAIN-CONTAINING PROTEIN"/>
    <property type="match status" value="1"/>
</dbReference>
<sequence>MKVRKQAMTANEQSTFDEMFNLIFTAATETGVGHGKGKAGTPSHQIQMEALGIGRSGAFGGTQSIVGLYDNLRGRAKNVAWTSDADEALDRKKEEMELCDTDQQLLEWAMQEVFGESQRYEAAAREAIAKAKADPDRAGSVEMPPLQPPAYSHLLAELMRTFRDKYRDPHLALSMFDHARHLSIPSYVFGCTTPAYNELIRTRWACFRDLRGVLEALEEMRVNGVEPDGTTRSIVENLRREVGERNLWEEHGQDGEKGLVATTGSDAVWEMLERIEKLSVKRVSKRQRMKDALAKSGDQHESVARGKKKWTNNQEWKQKALQGRQEDDGYEFGSWEENDRLRFA</sequence>
<dbReference type="AlphaFoldDB" id="R7S2M8"/>
<evidence type="ECO:0000313" key="4">
    <source>
        <dbReference type="Proteomes" id="UP000054196"/>
    </source>
</evidence>
<dbReference type="GO" id="GO:0005739">
    <property type="term" value="C:mitochondrion"/>
    <property type="evidence" value="ECO:0007669"/>
    <property type="project" value="InterPro"/>
</dbReference>
<accession>R7S2M8</accession>
<feature type="domain" description="Mtf2-like C-terminal" evidence="2">
    <location>
        <begin position="86"/>
        <end position="277"/>
    </location>
</feature>
<dbReference type="OrthoDB" id="2444174at2759"/>
<name>R7S2M8_PUNST</name>
<protein>
    <recommendedName>
        <fullName evidence="2">Mtf2-like C-terminal domain-containing protein</fullName>
    </recommendedName>
</protein>
<feature type="region of interest" description="Disordered" evidence="1">
    <location>
        <begin position="289"/>
        <end position="331"/>
    </location>
</feature>
<evidence type="ECO:0000313" key="3">
    <source>
        <dbReference type="EMBL" id="EIN04042.1"/>
    </source>
</evidence>
<dbReference type="eggNOG" id="ENOG502S7AT">
    <property type="taxonomic scope" value="Eukaryota"/>
</dbReference>
<dbReference type="GeneID" id="18885706"/>
<proteinExistence type="predicted"/>
<dbReference type="KEGG" id="psq:PUNSTDRAFT_77195"/>
<dbReference type="EMBL" id="JH687557">
    <property type="protein sequence ID" value="EIN04042.1"/>
    <property type="molecule type" value="Genomic_DNA"/>
</dbReference>
<dbReference type="HOGENOM" id="CLU_039423_0_0_1"/>
<dbReference type="PANTHER" id="PTHR39468">
    <property type="entry name" value="CHROMOSOME 7, WHOLE GENOME SHOTGUN SEQUENCE"/>
    <property type="match status" value="1"/>
</dbReference>
<dbReference type="Pfam" id="PF19189">
    <property type="entry name" value="Mtf2"/>
    <property type="match status" value="1"/>
</dbReference>